<reference evidence="1 2" key="1">
    <citation type="journal article" date="2011" name="PLoS Pathog.">
        <title>Endophytic Life Strategies Decoded by Genome and Transcriptome Analyses of the Mutualistic Root Symbiont Piriformospora indica.</title>
        <authorList>
            <person name="Zuccaro A."/>
            <person name="Lahrmann U."/>
            <person name="Guldener U."/>
            <person name="Langen G."/>
            <person name="Pfiffi S."/>
            <person name="Biedenkopf D."/>
            <person name="Wong P."/>
            <person name="Samans B."/>
            <person name="Grimm C."/>
            <person name="Basiewicz M."/>
            <person name="Murat C."/>
            <person name="Martin F."/>
            <person name="Kogel K.H."/>
        </authorList>
    </citation>
    <scope>NUCLEOTIDE SEQUENCE [LARGE SCALE GENOMIC DNA]</scope>
    <source>
        <strain evidence="1 2">DSM 11827</strain>
    </source>
</reference>
<gene>
    <name evidence="1" type="ORF">PIIN_00443</name>
</gene>
<keyword evidence="2" id="KW-1185">Reference proteome</keyword>
<dbReference type="InterPro" id="IPR016024">
    <property type="entry name" value="ARM-type_fold"/>
</dbReference>
<evidence type="ECO:0000313" key="2">
    <source>
        <dbReference type="Proteomes" id="UP000007148"/>
    </source>
</evidence>
<dbReference type="Proteomes" id="UP000007148">
    <property type="component" value="Unassembled WGS sequence"/>
</dbReference>
<proteinExistence type="predicted"/>
<dbReference type="eggNOG" id="ENOG502R9C9">
    <property type="taxonomic scope" value="Eukaryota"/>
</dbReference>
<accession>G4T5Y7</accession>
<dbReference type="OMA" id="THEYFLA"/>
<dbReference type="EMBL" id="CAFZ01000005">
    <property type="protein sequence ID" value="CCA66763.1"/>
    <property type="molecule type" value="Genomic_DNA"/>
</dbReference>
<dbReference type="SUPFAM" id="SSF48371">
    <property type="entry name" value="ARM repeat"/>
    <property type="match status" value="1"/>
</dbReference>
<evidence type="ECO:0000313" key="1">
    <source>
        <dbReference type="EMBL" id="CCA66763.1"/>
    </source>
</evidence>
<dbReference type="OrthoDB" id="3144640at2759"/>
<protein>
    <submittedName>
        <fullName evidence="1">Uncharacterized protein</fullName>
    </submittedName>
</protein>
<sequence>MNASQLEDLTPSVRHRTLAQASLKDVSFVRQAAAGGLRASDQGLCLLHSLDIEAILPALKHKSPQTRAIAINAFVKAWFRQTETSTPVIDAIGGGLGLATILNELTFRDAKKLSEKLGHNYRGATDPRTQVNDQLVSLLVPSISNDGPVHPISRLGSTLATNFIPACSPKIVFELLKLLDAKRDKNHLRRLLHTQPEVVGNLLLTPYDVLENPNLVFDQEDLKQLFSLRTIRTLSTPPGHHWGVDLFIKCMSAPEYPRLNFVAGISNNIDLGVVLLRAVDKTPYWTTLLELLISLGKTSKARGSTLSFDSWKPVVVNIASKLLKCGDGRIHGISTERLRNYLTEIASSLQQISMDNAVAALMPALVPKARIIVLRSLYRVDDLRTWMHPYPAVIKVATIALLTSRDGEPILRQVERHFGDHHYLSHAYGSTGLSNMFNLLNSATAAEPTDRDDAVSSTVRGRWANLEGDEAGKSKFKEWLERWKLKTHHQREPDGRVRYTRALLIIAAIVEDREIQKTTWAWVFERFIKDVNVRPQVFQSHMDLYIRILVGNSNDPVASARIGDEIVGAFIETMAEARKEPGFHAFSFRPIFSILRNILIGRLELCQRFRKEGTAKELIAPLADLFIRAEKIMLDDPGTFGRPTSHPACYNESYGTYTFSSHKWSPNNNDWGYKKEVNLSPASRKILVRFLEDLGQTRDGIYDDLRSTIGVETVEDKSWNGRFPWPYLVDQSFLRDISVDEYAPRLMDHLKKIILLPLGGKTEPIHRVYWALWPQAINLYAEIALNRDQDRDKMLLPVIEHFHSRGMTKNGRHFDLKPFLLSSQTFMKAVFSSEVLVDAFFESYKLNRDNFSEFELVPGIWGSPQSWIDAFKEYAARHQKPSTLTTTTLMANILPPITCRGSHVILRHLTLVCAILWLASRPGVETADQGYDMIEDGSTVNFVSLYALMGMNEKNRVPLVLGLTHEYFLAACIDLLSKEEIQNLSNSVKTLIPVKEDQPHRDKVLRTLAIGILQRSSYPTLLEEDIFEVLRDVKRSTIHRHFFTEGMLAVVSPDESRRLTRKFVEVISEGMAAQAQKSEKGVSGKMKNAERGILAIPKALRPEGEKKEEDEPTVKLSTIKYLATIVAQPVTTLDPEESCNELTRLASTQNVHPSVQDVVLQNLVQMLRSQIRLHAGPQLEPVWRTLEELAMVAVSLDERRMLTEKDWTRSKMPKITLRNTRPLRVLTLDIVTLPLDVRPHWASLVDNMFRTQAQQTHRWLLEYLKRKKIPDSELQWLVQAQFGPLLPELYTPCNSAYKSNSKYLPENSWNIRILNQQAIGFLYADKLYKFTAQLDDADQGWYTKEDGQHFIALRNQWGKGHLTAWDTLVGVHRELGGEDRVATLKGIIDTLLQPSNMVIIPEQPESRNTPWAVVQQMVGYFKPSVFATPQTRGEWKQHTRPMLEWTLDRVNQAQEQDGLSSVLYYNLITKIKLFLLPFPLVYGPEATYSLFVEQLFPLAVEAQNRPPALSPLQRFLDDLLGLVSDLLPDTPTLMTELCKKGEASGDVNARLLAYRLVQYFGGRASASLTKEQNEQVKQILVNMEDHPDEYVRLLALSQPQTKDGVQTVLAVEQMDWAAETGASDSADW</sequence>
<organism evidence="1 2">
    <name type="scientific">Serendipita indica (strain DSM 11827)</name>
    <name type="common">Root endophyte fungus</name>
    <name type="synonym">Piriformospora indica</name>
    <dbReference type="NCBI Taxonomy" id="1109443"/>
    <lineage>
        <taxon>Eukaryota</taxon>
        <taxon>Fungi</taxon>
        <taxon>Dikarya</taxon>
        <taxon>Basidiomycota</taxon>
        <taxon>Agaricomycotina</taxon>
        <taxon>Agaricomycetes</taxon>
        <taxon>Sebacinales</taxon>
        <taxon>Serendipitaceae</taxon>
        <taxon>Serendipita</taxon>
    </lineage>
</organism>
<dbReference type="InParanoid" id="G4T5Y7"/>
<name>G4T5Y7_SERID</name>
<comment type="caution">
    <text evidence="1">The sequence shown here is derived from an EMBL/GenBank/DDBJ whole genome shotgun (WGS) entry which is preliminary data.</text>
</comment>
<dbReference type="HOGENOM" id="CLU_260518_0_0_1"/>